<evidence type="ECO:0000313" key="1">
    <source>
        <dbReference type="EMBL" id="KJE75462.1"/>
    </source>
</evidence>
<accession>A0A0D8FT88</accession>
<evidence type="ECO:0000313" key="2">
    <source>
        <dbReference type="Proteomes" id="UP000032336"/>
    </source>
</evidence>
<protein>
    <submittedName>
        <fullName evidence="1">Uncharacterized protein</fullName>
    </submittedName>
</protein>
<dbReference type="Proteomes" id="UP000032336">
    <property type="component" value="Unassembled WGS sequence"/>
</dbReference>
<organism evidence="1 2">
    <name type="scientific">Ferrimicrobium acidiphilum DSM 19497</name>
    <dbReference type="NCBI Taxonomy" id="1121877"/>
    <lineage>
        <taxon>Bacteria</taxon>
        <taxon>Bacillati</taxon>
        <taxon>Actinomycetota</taxon>
        <taxon>Acidimicrobiia</taxon>
        <taxon>Acidimicrobiales</taxon>
        <taxon>Acidimicrobiaceae</taxon>
        <taxon>Ferrimicrobium</taxon>
    </lineage>
</organism>
<proteinExistence type="predicted"/>
<dbReference type="STRING" id="1121877.FEAC_28020"/>
<name>A0A0D8FT88_9ACTN</name>
<gene>
    <name evidence="1" type="ORF">FEAC_28020</name>
</gene>
<reference evidence="1 2" key="1">
    <citation type="submission" date="2015-01" db="EMBL/GenBank/DDBJ databases">
        <title>Draft genome of the acidophilic iron oxidizer Ferrimicrobium acidiphilum strain T23.</title>
        <authorList>
            <person name="Poehlein A."/>
            <person name="Eisen S."/>
            <person name="Schloemann M."/>
            <person name="Johnson B.D."/>
            <person name="Daniel R."/>
            <person name="Muehling M."/>
        </authorList>
    </citation>
    <scope>NUCLEOTIDE SEQUENCE [LARGE SCALE GENOMIC DNA]</scope>
    <source>
        <strain evidence="1 2">T23</strain>
    </source>
</reference>
<dbReference type="EMBL" id="JXUW01000040">
    <property type="protein sequence ID" value="KJE75462.1"/>
    <property type="molecule type" value="Genomic_DNA"/>
</dbReference>
<dbReference type="AlphaFoldDB" id="A0A0D8FT88"/>
<sequence length="48" mass="5549">MTRCPSLRCQSLILWLDSYEAHGTPSHVVTQHLCLLALIELFFNPRTH</sequence>
<keyword evidence="2" id="KW-1185">Reference proteome</keyword>
<comment type="caution">
    <text evidence="1">The sequence shown here is derived from an EMBL/GenBank/DDBJ whole genome shotgun (WGS) entry which is preliminary data.</text>
</comment>